<dbReference type="EMBL" id="JAGYPE020000002">
    <property type="protein sequence ID" value="MCH6264342.1"/>
    <property type="molecule type" value="Genomic_DNA"/>
</dbReference>
<proteinExistence type="predicted"/>
<dbReference type="Pfam" id="PF02515">
    <property type="entry name" value="CoA_transf_3"/>
    <property type="match status" value="1"/>
</dbReference>
<evidence type="ECO:0000256" key="1">
    <source>
        <dbReference type="ARBA" id="ARBA00022679"/>
    </source>
</evidence>
<dbReference type="PANTHER" id="PTHR48207:SF3">
    <property type="entry name" value="SUCCINATE--HYDROXYMETHYLGLUTARATE COA-TRANSFERASE"/>
    <property type="match status" value="1"/>
</dbReference>
<dbReference type="InterPro" id="IPR003673">
    <property type="entry name" value="CoA-Trfase_fam_III"/>
</dbReference>
<dbReference type="Proteomes" id="UP000677265">
    <property type="component" value="Unassembled WGS sequence"/>
</dbReference>
<dbReference type="InterPro" id="IPR023606">
    <property type="entry name" value="CoA-Trfase_III_dom_1_sf"/>
</dbReference>
<comment type="caution">
    <text evidence="2">The sequence shown here is derived from an EMBL/GenBank/DDBJ whole genome shotgun (WGS) entry which is preliminary data.</text>
</comment>
<protein>
    <submittedName>
        <fullName evidence="2">CoA transferase</fullName>
    </submittedName>
</protein>
<accession>A0A942T5R0</accession>
<name>A0A942T5R0_9BACI</name>
<sequence>MMKPLEGCLVLDLTRVLAGPYCTMILGDLGARVIKIEVPGTGDDSRGYGPFQNGESAYFMSINRNKQSMTLNLKTEEGRKIFEKLVKQADVLVENFRPGTMEKLGYPFEVLKEINRKLVYTTVSGFGHTGPFSQKPAYDIIVQALGGMMSITGEEGGTPMKAGASIGDITAGLFAAIGTLGALSSVSKGSDGQHVDISMLDSQVAILENAISRYFVGGEVPSPIGNRHPSITPFCSFPTSNGFIIVAIGNDSMWKKFCKLLNFEKVSYDSRFLTNADRTNNWKELQRIFESEFLQKTTEDWLIILEEAGIPSGPIQTINQVVNHPQVINRNMIIEVEHPEAGVVKMAGNPIKFSDTAGQDVTHSPLLGQHTEVILKELGYIDDEILAYRKKQII</sequence>
<keyword evidence="1 2" id="KW-0808">Transferase</keyword>
<keyword evidence="4" id="KW-1185">Reference proteome</keyword>
<dbReference type="SUPFAM" id="SSF89796">
    <property type="entry name" value="CoA-transferase family III (CaiB/BaiF)"/>
    <property type="match status" value="1"/>
</dbReference>
<dbReference type="PANTHER" id="PTHR48207">
    <property type="entry name" value="SUCCINATE--HYDROXYMETHYLGLUTARATE COA-TRANSFERASE"/>
    <property type="match status" value="1"/>
</dbReference>
<evidence type="ECO:0000313" key="3">
    <source>
        <dbReference type="EMBL" id="MCH6264342.1"/>
    </source>
</evidence>
<dbReference type="RefSeq" id="WP_213145438.1">
    <property type="nucleotide sequence ID" value="NZ_JAGYPE020000002.1"/>
</dbReference>
<evidence type="ECO:0000313" key="4">
    <source>
        <dbReference type="Proteomes" id="UP000677265"/>
    </source>
</evidence>
<dbReference type="Gene3D" id="3.30.1540.10">
    <property type="entry name" value="formyl-coa transferase, domain 3"/>
    <property type="match status" value="1"/>
</dbReference>
<organism evidence="2">
    <name type="scientific">Neobacillus citreus</name>
    <dbReference type="NCBI Taxonomy" id="2833578"/>
    <lineage>
        <taxon>Bacteria</taxon>
        <taxon>Bacillati</taxon>
        <taxon>Bacillota</taxon>
        <taxon>Bacilli</taxon>
        <taxon>Bacillales</taxon>
        <taxon>Bacillaceae</taxon>
        <taxon>Neobacillus</taxon>
    </lineage>
</organism>
<dbReference type="InterPro" id="IPR044855">
    <property type="entry name" value="CoA-Trfase_III_dom3_sf"/>
</dbReference>
<gene>
    <name evidence="3" type="ORF">KHB02_002205</name>
    <name evidence="2" type="ORF">KHB02_29840</name>
</gene>
<dbReference type="GO" id="GO:0008410">
    <property type="term" value="F:CoA-transferase activity"/>
    <property type="evidence" value="ECO:0007669"/>
    <property type="project" value="TreeGrafter"/>
</dbReference>
<reference evidence="2" key="1">
    <citation type="submission" date="2021-05" db="EMBL/GenBank/DDBJ databases">
        <title>Novel Bacillus species.</title>
        <authorList>
            <person name="Liu G."/>
        </authorList>
    </citation>
    <scope>NUCLEOTIDE SEQUENCE</scope>
    <source>
        <strain evidence="2 4">FJAT-50051</strain>
    </source>
</reference>
<evidence type="ECO:0000313" key="2">
    <source>
        <dbReference type="EMBL" id="MBS4185591.1"/>
    </source>
</evidence>
<dbReference type="AlphaFoldDB" id="A0A942T5R0"/>
<dbReference type="EMBL" id="JAGYPE010000006">
    <property type="protein sequence ID" value="MBS4185591.1"/>
    <property type="molecule type" value="Genomic_DNA"/>
</dbReference>
<dbReference type="InterPro" id="IPR050483">
    <property type="entry name" value="CoA-transferase_III_domain"/>
</dbReference>
<dbReference type="Gene3D" id="3.40.50.10540">
    <property type="entry name" value="Crotonobetainyl-coa:carnitine coa-transferase, domain 1"/>
    <property type="match status" value="1"/>
</dbReference>